<reference evidence="1" key="1">
    <citation type="journal article" date="2021" name="Proc. Natl. Acad. Sci. U.S.A.">
        <title>A Catalog of Tens of Thousands of Viruses from Human Metagenomes Reveals Hidden Associations with Chronic Diseases.</title>
        <authorList>
            <person name="Tisza M.J."/>
            <person name="Buck C.B."/>
        </authorList>
    </citation>
    <scope>NUCLEOTIDE SEQUENCE</scope>
    <source>
        <strain evidence="1">CtKPn8</strain>
    </source>
</reference>
<name>A0A8S5SXN5_9CAUD</name>
<evidence type="ECO:0000313" key="1">
    <source>
        <dbReference type="EMBL" id="DAF55868.1"/>
    </source>
</evidence>
<proteinExistence type="predicted"/>
<protein>
    <submittedName>
        <fullName evidence="1">Major capsid protein</fullName>
    </submittedName>
</protein>
<organism evidence="1">
    <name type="scientific">Myoviridae sp. ctKPn8</name>
    <dbReference type="NCBI Taxonomy" id="2827676"/>
    <lineage>
        <taxon>Viruses</taxon>
        <taxon>Duplodnaviria</taxon>
        <taxon>Heunggongvirae</taxon>
        <taxon>Uroviricota</taxon>
        <taxon>Caudoviricetes</taxon>
    </lineage>
</organism>
<sequence>MAFEKTGLNYAKEYSQALAQAYPYVLYFGALWNAVKPDVKFLRNDTVILPSLSVKGRKNGDRDSIGTFGRNFNNDEEPKKLKTHRTWDTLIHPRDIDETNYVASIQNITKVMNEEQKFPEMDAEMITALYSLKNAIEAITEGDVLTLQNVLTKFDALMDKMDEARVPAAGRLLYCDTYTKTLIDTAKEAARNLSATDTAVARSLDRIGEVEVIGVPTTAMKSAYKFTDDGFEVAEDAKDVKMMLIHPSAVIPVISYDFAQLGAPSSLSQGKWTYFEESFEDVFIFNKKHAGIQFYIEQSA</sequence>
<accession>A0A8S5SXN5</accession>
<dbReference type="EMBL" id="BK032702">
    <property type="protein sequence ID" value="DAF55868.1"/>
    <property type="molecule type" value="Genomic_DNA"/>
</dbReference>